<feature type="region of interest" description="Disordered" evidence="1">
    <location>
        <begin position="28"/>
        <end position="52"/>
    </location>
</feature>
<evidence type="ECO:0000313" key="2">
    <source>
        <dbReference type="EMBL" id="KAK2069729.1"/>
    </source>
</evidence>
<comment type="caution">
    <text evidence="2">The sequence shown here is derived from an EMBL/GenBank/DDBJ whole genome shotgun (WGS) entry which is preliminary data.</text>
</comment>
<accession>A0AAD9I327</accession>
<name>A0AAD9I327_9PEZI</name>
<evidence type="ECO:0000256" key="1">
    <source>
        <dbReference type="SAM" id="MobiDB-lite"/>
    </source>
</evidence>
<dbReference type="PANTHER" id="PTHR43991:SF9">
    <property type="entry name" value="DUF2415 DOMAIN-CONTAINING PROTEIN"/>
    <property type="match status" value="1"/>
</dbReference>
<organism evidence="2 3">
    <name type="scientific">Phyllachora maydis</name>
    <dbReference type="NCBI Taxonomy" id="1825666"/>
    <lineage>
        <taxon>Eukaryota</taxon>
        <taxon>Fungi</taxon>
        <taxon>Dikarya</taxon>
        <taxon>Ascomycota</taxon>
        <taxon>Pezizomycotina</taxon>
        <taxon>Sordariomycetes</taxon>
        <taxon>Sordariomycetidae</taxon>
        <taxon>Phyllachorales</taxon>
        <taxon>Phyllachoraceae</taxon>
        <taxon>Phyllachora</taxon>
    </lineage>
</organism>
<evidence type="ECO:0000313" key="3">
    <source>
        <dbReference type="Proteomes" id="UP001217918"/>
    </source>
</evidence>
<dbReference type="PANTHER" id="PTHR43991">
    <property type="entry name" value="WD REPEAT PROTEIN (AFU_ORTHOLOGUE AFUA_8G05640)-RELATED"/>
    <property type="match status" value="1"/>
</dbReference>
<dbReference type="SUPFAM" id="SSF69322">
    <property type="entry name" value="Tricorn protease domain 2"/>
    <property type="match status" value="1"/>
</dbReference>
<dbReference type="Gene3D" id="2.130.10.10">
    <property type="entry name" value="YVTN repeat-like/Quinoprotein amine dehydrogenase"/>
    <property type="match status" value="1"/>
</dbReference>
<dbReference type="EMBL" id="JAQQPM010000003">
    <property type="protein sequence ID" value="KAK2069729.1"/>
    <property type="molecule type" value="Genomic_DNA"/>
</dbReference>
<dbReference type="InterPro" id="IPR015943">
    <property type="entry name" value="WD40/YVTN_repeat-like_dom_sf"/>
</dbReference>
<proteinExistence type="predicted"/>
<feature type="region of interest" description="Disordered" evidence="1">
    <location>
        <begin position="336"/>
        <end position="356"/>
    </location>
</feature>
<dbReference type="Proteomes" id="UP001217918">
    <property type="component" value="Unassembled WGS sequence"/>
</dbReference>
<reference evidence="2" key="1">
    <citation type="journal article" date="2023" name="Mol. Plant Microbe Interact.">
        <title>Elucidating the Obligate Nature and Biological Capacity of an Invasive Fungal Corn Pathogen.</title>
        <authorList>
            <person name="MacCready J.S."/>
            <person name="Roggenkamp E.M."/>
            <person name="Gdanetz K."/>
            <person name="Chilvers M.I."/>
        </authorList>
    </citation>
    <scope>NUCLEOTIDE SEQUENCE</scope>
    <source>
        <strain evidence="2">PM02</strain>
    </source>
</reference>
<protein>
    <submittedName>
        <fullName evidence="2">Uncharacterized protein</fullName>
    </submittedName>
</protein>
<dbReference type="AlphaFoldDB" id="A0AAD9I327"/>
<gene>
    <name evidence="2" type="ORF">P8C59_004283</name>
</gene>
<sequence>MEDTASQGGSCHSKVFLTKLDTRQTVHDRASRSCRADDTGSMAVKDEDPYHPTEDLILPKPRRHFNTPISVVHWQLCSLISAERRDIVYYPTGNDSRDIRRLNTATGEFETVKRLQFQPKSLIAQDGWVCCGGENGEFSAIYLDGVNDEIDSDARLPLDPASRFEDVALSSSMQTRTTKSLFAKSKSFGKERVNCVTLWMPPTLAPRSEGIYDQPVAVLANNDKVAYIVTLQDQRVVDQVRHPDCVNRAVLSPNGRLLAVICDDPYLTSTTRRMRDMRDSTLERLRASLNDDAEERLRAHVDHDQDEELRSQMQDAAEERLQTAIRRDARRSISGTSALSDRISSRVTGTGTGNPDGIASGGWADLQALYQLSLNTSTEVGANRDDAFRAALESDARRLSWSDDGQFLYVGAENGIYQFQVNTLARRFFPSTSFR</sequence>
<keyword evidence="3" id="KW-1185">Reference proteome</keyword>